<reference evidence="1 2" key="1">
    <citation type="journal article" date="2018" name="ACS Chem. Biol.">
        <title>Ketoreductase domain dysfunction expands chemodiversity: malyngamide biosynthesis in the cyanobacterium Okeania hirsuta.</title>
        <authorList>
            <person name="Moss N.A."/>
            <person name="Leao T."/>
            <person name="Rankin M."/>
            <person name="McCullough T.M."/>
            <person name="Qu P."/>
            <person name="Korobeynikov A."/>
            <person name="Smith J.L."/>
            <person name="Gerwick L."/>
            <person name="Gerwick W.H."/>
        </authorList>
    </citation>
    <scope>NUCLEOTIDE SEQUENCE [LARGE SCALE GENOMIC DNA]</scope>
    <source>
        <strain evidence="1 2">PAB10Feb10-1</strain>
    </source>
</reference>
<evidence type="ECO:0000313" key="2">
    <source>
        <dbReference type="Proteomes" id="UP000269154"/>
    </source>
</evidence>
<gene>
    <name evidence="1" type="ORF">D5R40_10210</name>
</gene>
<keyword evidence="2" id="KW-1185">Reference proteome</keyword>
<accession>A0A3N6NT56</accession>
<dbReference type="OrthoDB" id="468489at2"/>
<comment type="caution">
    <text evidence="1">The sequence shown here is derived from an EMBL/GenBank/DDBJ whole genome shotgun (WGS) entry which is preliminary data.</text>
</comment>
<dbReference type="RefSeq" id="WP_124144154.1">
    <property type="nucleotide sequence ID" value="NZ_CAWOKI010000388.1"/>
</dbReference>
<proteinExistence type="predicted"/>
<name>A0A3N6NT56_9CYAN</name>
<protein>
    <submittedName>
        <fullName evidence="1">DUF928 domain-containing protein</fullName>
    </submittedName>
</protein>
<dbReference type="AlphaFoldDB" id="A0A3N6NT56"/>
<dbReference type="EMBL" id="RCBY01000043">
    <property type="protein sequence ID" value="RQH45946.1"/>
    <property type="molecule type" value="Genomic_DNA"/>
</dbReference>
<sequence>MINQKLNLVLFFLALTITTPLHLPRVIAETTQVQNNSNENWEKAFEDFFNQSDEDPPVKQKEGTSRGGLCLVSPGLIEVEGKIWNTRPIFIWQGPLNTIEIHPSNNKEVLWTFDIQENEEIVDYTGEELEPGNTYRWRIFDSTGSIAGMQQRTFSIMDVEEHEAITQDLAKLDLDLNKQGATEEAIALARVKFFAERNLWSDALSEVFKVKKPSIELQTFRSNILQRLCEGEQN</sequence>
<dbReference type="Proteomes" id="UP000269154">
    <property type="component" value="Unassembled WGS sequence"/>
</dbReference>
<evidence type="ECO:0000313" key="1">
    <source>
        <dbReference type="EMBL" id="RQH45946.1"/>
    </source>
</evidence>
<organism evidence="1 2">
    <name type="scientific">Okeania hirsuta</name>
    <dbReference type="NCBI Taxonomy" id="1458930"/>
    <lineage>
        <taxon>Bacteria</taxon>
        <taxon>Bacillati</taxon>
        <taxon>Cyanobacteriota</taxon>
        <taxon>Cyanophyceae</taxon>
        <taxon>Oscillatoriophycideae</taxon>
        <taxon>Oscillatoriales</taxon>
        <taxon>Microcoleaceae</taxon>
        <taxon>Okeania</taxon>
    </lineage>
</organism>